<comment type="caution">
    <text evidence="2">The sequence shown here is derived from an EMBL/GenBank/DDBJ whole genome shotgun (WGS) entry which is preliminary data.</text>
</comment>
<dbReference type="Pfam" id="PF01402">
    <property type="entry name" value="RHH_1"/>
    <property type="match status" value="1"/>
</dbReference>
<gene>
    <name evidence="2" type="ORF">AB2L28_14385</name>
</gene>
<dbReference type="RefSeq" id="WP_370719668.1">
    <property type="nucleotide sequence ID" value="NZ_JBGGTQ010000006.1"/>
</dbReference>
<keyword evidence="3" id="KW-1185">Reference proteome</keyword>
<dbReference type="SUPFAM" id="SSF47598">
    <property type="entry name" value="Ribbon-helix-helix"/>
    <property type="match status" value="1"/>
</dbReference>
<dbReference type="InterPro" id="IPR002145">
    <property type="entry name" value="CopG"/>
</dbReference>
<dbReference type="Proteomes" id="UP001566476">
    <property type="component" value="Unassembled WGS sequence"/>
</dbReference>
<dbReference type="EMBL" id="JBGGTQ010000006">
    <property type="protein sequence ID" value="MEZ0493424.1"/>
    <property type="molecule type" value="Genomic_DNA"/>
</dbReference>
<sequence length="72" mass="7850">MKLSISLSEADVAALDEHVRAAGLPSRSAAVQRAVRALTHQQLEQDYAAAWKEWDDSGDREVWEGAGSDGLR</sequence>
<dbReference type="CDD" id="cd22231">
    <property type="entry name" value="RHH_NikR_HicB-like"/>
    <property type="match status" value="1"/>
</dbReference>
<reference evidence="2 3" key="1">
    <citation type="submission" date="2024-07" db="EMBL/GenBank/DDBJ databases">
        <authorList>
            <person name="Thanompreechachai J."/>
            <person name="Duangmal K."/>
        </authorList>
    </citation>
    <scope>NUCLEOTIDE SEQUENCE [LARGE SCALE GENOMIC DNA]</scope>
    <source>
        <strain evidence="2 3">TBRC 1896</strain>
    </source>
</reference>
<accession>A0ABV4I416</accession>
<organism evidence="2 3">
    <name type="scientific">Kineococcus mangrovi</name>
    <dbReference type="NCBI Taxonomy" id="1660183"/>
    <lineage>
        <taxon>Bacteria</taxon>
        <taxon>Bacillati</taxon>
        <taxon>Actinomycetota</taxon>
        <taxon>Actinomycetes</taxon>
        <taxon>Kineosporiales</taxon>
        <taxon>Kineosporiaceae</taxon>
        <taxon>Kineococcus</taxon>
    </lineage>
</organism>
<proteinExistence type="predicted"/>
<evidence type="ECO:0000313" key="3">
    <source>
        <dbReference type="Proteomes" id="UP001566476"/>
    </source>
</evidence>
<dbReference type="InterPro" id="IPR013321">
    <property type="entry name" value="Arc_rbn_hlx_hlx"/>
</dbReference>
<name>A0ABV4I416_9ACTN</name>
<dbReference type="InterPro" id="IPR010985">
    <property type="entry name" value="Ribbon_hlx_hlx"/>
</dbReference>
<dbReference type="Gene3D" id="1.10.1220.10">
    <property type="entry name" value="Met repressor-like"/>
    <property type="match status" value="1"/>
</dbReference>
<feature type="domain" description="Ribbon-helix-helix protein CopG" evidence="1">
    <location>
        <begin position="2"/>
        <end position="38"/>
    </location>
</feature>
<evidence type="ECO:0000259" key="1">
    <source>
        <dbReference type="Pfam" id="PF01402"/>
    </source>
</evidence>
<protein>
    <submittedName>
        <fullName evidence="2">Ribbon-helix-helix domain-containing protein</fullName>
    </submittedName>
</protein>
<evidence type="ECO:0000313" key="2">
    <source>
        <dbReference type="EMBL" id="MEZ0493424.1"/>
    </source>
</evidence>